<evidence type="ECO:0000313" key="4">
    <source>
        <dbReference type="EMBL" id="MDK9580511.1"/>
    </source>
</evidence>
<dbReference type="RefSeq" id="WP_066730142.1">
    <property type="nucleotide sequence ID" value="NZ_CAMYCH010000018.1"/>
</dbReference>
<sequence length="108" mass="12526">MQLNNKERNYLRKLAHNIEPIIRIGKMGLNDAVIDSIAKAIAKQEIIKVKILSNSDEVLTRELEEKIEKEANCTAVYAIGHTMIFFKFNKKGKITKEFMEYRKSQKNV</sequence>
<dbReference type="InterPro" id="IPR035920">
    <property type="entry name" value="YhbY-like_sf"/>
</dbReference>
<dbReference type="Gene3D" id="3.30.110.60">
    <property type="entry name" value="YhbY-like"/>
    <property type="match status" value="1"/>
</dbReference>
<feature type="domain" description="CRM" evidence="3">
    <location>
        <begin position="1"/>
        <end position="98"/>
    </location>
</feature>
<keyword evidence="1 2" id="KW-0694">RNA-binding</keyword>
<protein>
    <submittedName>
        <fullName evidence="4">YhbY family RNA-binding protein</fullName>
    </submittedName>
</protein>
<proteinExistence type="predicted"/>
<dbReference type="PROSITE" id="PS51295">
    <property type="entry name" value="CRM"/>
    <property type="match status" value="1"/>
</dbReference>
<accession>A0ABT7HLE3</accession>
<organism evidence="4 5">
    <name type="scientific">Sneathia sanguinegens</name>
    <dbReference type="NCBI Taxonomy" id="40543"/>
    <lineage>
        <taxon>Bacteria</taxon>
        <taxon>Fusobacteriati</taxon>
        <taxon>Fusobacteriota</taxon>
        <taxon>Fusobacteriia</taxon>
        <taxon>Fusobacteriales</taxon>
        <taxon>Leptotrichiaceae</taxon>
        <taxon>Sneathia</taxon>
    </lineage>
</organism>
<dbReference type="PANTHER" id="PTHR40065:SF3">
    <property type="entry name" value="RNA-BINDING PROTEIN YHBY"/>
    <property type="match status" value="1"/>
</dbReference>
<dbReference type="Pfam" id="PF01985">
    <property type="entry name" value="CRS1_YhbY"/>
    <property type="match status" value="1"/>
</dbReference>
<evidence type="ECO:0000259" key="3">
    <source>
        <dbReference type="PROSITE" id="PS51295"/>
    </source>
</evidence>
<evidence type="ECO:0000256" key="1">
    <source>
        <dbReference type="ARBA" id="ARBA00022884"/>
    </source>
</evidence>
<dbReference type="SMART" id="SM01103">
    <property type="entry name" value="CRS1_YhbY"/>
    <property type="match status" value="1"/>
</dbReference>
<dbReference type="InterPro" id="IPR051925">
    <property type="entry name" value="RNA-binding_domain"/>
</dbReference>
<dbReference type="Proteomes" id="UP001225134">
    <property type="component" value="Unassembled WGS sequence"/>
</dbReference>
<name>A0ABT7HLE3_9FUSO</name>
<evidence type="ECO:0000256" key="2">
    <source>
        <dbReference type="PROSITE-ProRule" id="PRU00626"/>
    </source>
</evidence>
<evidence type="ECO:0000313" key="5">
    <source>
        <dbReference type="Proteomes" id="UP001225134"/>
    </source>
</evidence>
<gene>
    <name evidence="4" type="ORF">QQA45_03145</name>
</gene>
<reference evidence="4 5" key="1">
    <citation type="submission" date="2023-06" db="EMBL/GenBank/DDBJ databases">
        <title>Antibody response to the Sneathia vaginalis cytopathogenic toxin A during pregnancy.</title>
        <authorList>
            <person name="Mccoy Z.T."/>
            <person name="Serrano M.G."/>
            <person name="Spaine K."/>
            <person name="Edwards D.J."/>
            <person name="Buck G.A."/>
            <person name="Jefferson K."/>
        </authorList>
    </citation>
    <scope>NUCLEOTIDE SEQUENCE [LARGE SCALE GENOMIC DNA]</scope>
    <source>
        <strain evidence="4 5">CCUG 42621</strain>
    </source>
</reference>
<dbReference type="SUPFAM" id="SSF75471">
    <property type="entry name" value="YhbY-like"/>
    <property type="match status" value="1"/>
</dbReference>
<comment type="caution">
    <text evidence="4">The sequence shown here is derived from an EMBL/GenBank/DDBJ whole genome shotgun (WGS) entry which is preliminary data.</text>
</comment>
<keyword evidence="5" id="KW-1185">Reference proteome</keyword>
<dbReference type="InterPro" id="IPR001890">
    <property type="entry name" value="RNA-binding_CRM"/>
</dbReference>
<dbReference type="EMBL" id="JASSPP010000004">
    <property type="protein sequence ID" value="MDK9580511.1"/>
    <property type="molecule type" value="Genomic_DNA"/>
</dbReference>
<dbReference type="PANTHER" id="PTHR40065">
    <property type="entry name" value="RNA-BINDING PROTEIN YHBY"/>
    <property type="match status" value="1"/>
</dbReference>